<evidence type="ECO:0000259" key="3">
    <source>
        <dbReference type="PROSITE" id="PS51278"/>
    </source>
</evidence>
<evidence type="ECO:0000313" key="4">
    <source>
        <dbReference type="EMBL" id="OOP72775.1"/>
    </source>
</evidence>
<sequence>MCGIAGIISKHPIDIASKLISMVSLIQHRGPDASGIAVFPKEKNVLVRVSYTNDEKLSLLREIIKNYGEVIKEKYIDAKNSIPFAEYEIDIPKELVSKLHKEINSIDGLAVHSIGKDIKVYKEGGLVKNLISKHSIPEEECRHGIAHVRMATESAEDINAAHPFVSPLYPELAIVHNGQFTNYFNLRRFLESKGAKFKTMNDSEAASHLIAYAMKENGGDLEAALKYAAQEMDGIFCIIAATPNQIGFVKDKLGIKPLLLVESEDLIMFGSEQIEFTALLDDVFAEEMDPGEVRVWNV</sequence>
<dbReference type="Proteomes" id="UP000190959">
    <property type="component" value="Unassembled WGS sequence"/>
</dbReference>
<keyword evidence="1 4" id="KW-0808">Transferase</keyword>
<dbReference type="AlphaFoldDB" id="A0A1S9N5R5"/>
<proteinExistence type="predicted"/>
<keyword evidence="2 4" id="KW-0315">Glutamine amidotransferase</keyword>
<organism evidence="4 5">
    <name type="scientific">Clostridium beijerinckii</name>
    <name type="common">Clostridium MP</name>
    <dbReference type="NCBI Taxonomy" id="1520"/>
    <lineage>
        <taxon>Bacteria</taxon>
        <taxon>Bacillati</taxon>
        <taxon>Bacillota</taxon>
        <taxon>Clostridia</taxon>
        <taxon>Eubacteriales</taxon>
        <taxon>Clostridiaceae</taxon>
        <taxon>Clostridium</taxon>
    </lineage>
</organism>
<dbReference type="Gene3D" id="3.60.20.10">
    <property type="entry name" value="Glutamine Phosphoribosylpyrophosphate, subunit 1, domain 1"/>
    <property type="match status" value="2"/>
</dbReference>
<dbReference type="InterPro" id="IPR029055">
    <property type="entry name" value="Ntn_hydrolases_N"/>
</dbReference>
<gene>
    <name evidence="4" type="ORF">CBEIBR21_13215</name>
</gene>
<dbReference type="RefSeq" id="WP_078115873.1">
    <property type="nucleotide sequence ID" value="NZ_MWMH01000004.1"/>
</dbReference>
<feature type="domain" description="Glutamine amidotransferase type-2" evidence="3">
    <location>
        <begin position="2"/>
        <end position="298"/>
    </location>
</feature>
<evidence type="ECO:0000256" key="1">
    <source>
        <dbReference type="ARBA" id="ARBA00022679"/>
    </source>
</evidence>
<name>A0A1S9N5R5_CLOBE</name>
<accession>A0A1S9N5R5</accession>
<dbReference type="Pfam" id="PF13522">
    <property type="entry name" value="GATase_6"/>
    <property type="match status" value="1"/>
</dbReference>
<dbReference type="EMBL" id="MWMH01000004">
    <property type="protein sequence ID" value="OOP72775.1"/>
    <property type="molecule type" value="Genomic_DNA"/>
</dbReference>
<dbReference type="GO" id="GO:0016740">
    <property type="term" value="F:transferase activity"/>
    <property type="evidence" value="ECO:0007669"/>
    <property type="project" value="UniProtKB-KW"/>
</dbReference>
<comment type="caution">
    <text evidence="4">The sequence shown here is derived from an EMBL/GenBank/DDBJ whole genome shotgun (WGS) entry which is preliminary data.</text>
</comment>
<evidence type="ECO:0000256" key="2">
    <source>
        <dbReference type="ARBA" id="ARBA00022962"/>
    </source>
</evidence>
<protein>
    <submittedName>
        <fullName evidence="4">Glutamine amidotransferase</fullName>
    </submittedName>
</protein>
<dbReference type="InterPro" id="IPR017932">
    <property type="entry name" value="GATase_2_dom"/>
</dbReference>
<evidence type="ECO:0000313" key="5">
    <source>
        <dbReference type="Proteomes" id="UP000190959"/>
    </source>
</evidence>
<dbReference type="PROSITE" id="PS51278">
    <property type="entry name" value="GATASE_TYPE_2"/>
    <property type="match status" value="1"/>
</dbReference>
<dbReference type="SUPFAM" id="SSF56235">
    <property type="entry name" value="N-terminal nucleophile aminohydrolases (Ntn hydrolases)"/>
    <property type="match status" value="1"/>
</dbReference>
<dbReference type="PANTHER" id="PTHR11907">
    <property type="entry name" value="AMIDOPHOSPHORIBOSYLTRANSFERASE"/>
    <property type="match status" value="1"/>
</dbReference>
<reference evidence="4 5" key="1">
    <citation type="submission" date="2017-02" db="EMBL/GenBank/DDBJ databases">
        <title>Genome sequence of Clostridium beijerinckii Br21.</title>
        <authorList>
            <person name="Fonseca B.C."/>
            <person name="Guazzaroni M.E."/>
            <person name="Riano-Pachon D.M."/>
            <person name="Reginatto V."/>
        </authorList>
    </citation>
    <scope>NUCLEOTIDE SEQUENCE [LARGE SCALE GENOMIC DNA]</scope>
    <source>
        <strain evidence="4 5">Br21</strain>
    </source>
</reference>